<dbReference type="GO" id="GO:0008270">
    <property type="term" value="F:zinc ion binding"/>
    <property type="evidence" value="ECO:0007669"/>
    <property type="project" value="InterPro"/>
</dbReference>
<dbReference type="SUPFAM" id="SSF57701">
    <property type="entry name" value="Zn2/Cys6 DNA-binding domain"/>
    <property type="match status" value="1"/>
</dbReference>
<dbReference type="GO" id="GO:0000981">
    <property type="term" value="F:DNA-binding transcription factor activity, RNA polymerase II-specific"/>
    <property type="evidence" value="ECO:0007669"/>
    <property type="project" value="InterPro"/>
</dbReference>
<dbReference type="GO" id="GO:0003677">
    <property type="term" value="F:DNA binding"/>
    <property type="evidence" value="ECO:0007669"/>
    <property type="project" value="InterPro"/>
</dbReference>
<dbReference type="SMART" id="SM00066">
    <property type="entry name" value="GAL4"/>
    <property type="match status" value="1"/>
</dbReference>
<keyword evidence="7" id="KW-1185">Reference proteome</keyword>
<accession>A0AB34FWR4</accession>
<dbReference type="InterPro" id="IPR001138">
    <property type="entry name" value="Zn2Cys6_DnaBD"/>
</dbReference>
<dbReference type="CDD" id="cd00067">
    <property type="entry name" value="GAL4"/>
    <property type="match status" value="1"/>
</dbReference>
<dbReference type="PANTHER" id="PTHR47256:SF1">
    <property type="entry name" value="ZN(II)2CYS6 TRANSCRIPTION FACTOR (EUROFUNG)"/>
    <property type="match status" value="1"/>
</dbReference>
<dbReference type="InterPro" id="IPR053187">
    <property type="entry name" value="Notoamide_regulator"/>
</dbReference>
<evidence type="ECO:0000256" key="4">
    <source>
        <dbReference type="SAM" id="MobiDB-lite"/>
    </source>
</evidence>
<dbReference type="GO" id="GO:0006351">
    <property type="term" value="P:DNA-templated transcription"/>
    <property type="evidence" value="ECO:0007669"/>
    <property type="project" value="InterPro"/>
</dbReference>
<dbReference type="Proteomes" id="UP001163105">
    <property type="component" value="Unassembled WGS sequence"/>
</dbReference>
<evidence type="ECO:0000313" key="6">
    <source>
        <dbReference type="EMBL" id="KAJ6442817.1"/>
    </source>
</evidence>
<evidence type="ECO:0000256" key="1">
    <source>
        <dbReference type="ARBA" id="ARBA00022723"/>
    </source>
</evidence>
<dbReference type="AlphaFoldDB" id="A0AB34FWR4"/>
<keyword evidence="2" id="KW-0539">Nucleus</keyword>
<dbReference type="Gene3D" id="4.10.240.10">
    <property type="entry name" value="Zn(2)-C6 fungal-type DNA-binding domain"/>
    <property type="match status" value="1"/>
</dbReference>
<evidence type="ECO:0000313" key="7">
    <source>
        <dbReference type="Proteomes" id="UP001163105"/>
    </source>
</evidence>
<dbReference type="EMBL" id="JAQHRD010000003">
    <property type="protein sequence ID" value="KAJ6442817.1"/>
    <property type="molecule type" value="Genomic_DNA"/>
</dbReference>
<protein>
    <submittedName>
        <fullName evidence="6">Alkaline proteinase</fullName>
    </submittedName>
</protein>
<dbReference type="Pfam" id="PF00172">
    <property type="entry name" value="Zn_clus"/>
    <property type="match status" value="1"/>
</dbReference>
<sequence>MSSDTSEEASAGLRSLAMAAPRPGLPMHPPSRPLPPRRARIGITVACEPCRKRKSRCNGQRPRCAPCIHRGLNCQYVTATASETNSEALKRKVTEMEQRVEDYERLYTALRHMKEEDAHAVLNKLRLGADVSTVLRQIREGDLLLQLSLAPESRRRYEFPYSANMPVYLQTPDNPYYRSPVYGIAVDRGYLSQPGSPLAPTEQPSRYQGVYVQPYHSATIIDPRLSEVDLTRWTSVTSDNGLMRKLLHAYFLHEYPTFPGLHKDIFLQAALDNDKRLCSPLLVNALLAEASHCFIGLPHREQFWNPKTLGYSFLAEAKRLWELGADAASDLPTLQAALILHITYSHHGMDKVGFPYLTRAVTMAKQMRLLEGNQQVRSARLKHARDFTAWCLFNWQTLMGYFYYRAPLLNSPPASPLPDPDQYPAWHGGLVLRYSLNPAPFSSPLGHAFNAVSRLRVIINDLAILQFGNHNPNPQSPQHLSAHIVRQFQSRLESWYANLPPSLRPDAIDLPWQLKLHMEYQVVLFALSQMPTAEHLPSPLSPSSSEESGVTEVSQRGGSTALGRLETVVRLYYSRHSFEYCDSFLLIFLSVLGMAALEHMEGLVRDPDMLRAIRSTLVLSIKGLYDQGKHIHMAAATYQLLRSRLSPDDLAAVRGYGHWDPVDENEPLVAQHIQSQWPLTILGRDGDPEASTLQSLATKYDRMSLDTSESASHGYHSEGELESEDQSMKTK</sequence>
<reference evidence="6" key="1">
    <citation type="submission" date="2023-01" db="EMBL/GenBank/DDBJ databases">
        <title>The growth and conidiation of Purpureocillium lavendulum are regulated by nitrogen source and histone H3K14 acetylation.</title>
        <authorList>
            <person name="Tang P."/>
            <person name="Han J."/>
            <person name="Zhang C."/>
            <person name="Tang P."/>
            <person name="Qi F."/>
            <person name="Zhang K."/>
            <person name="Liang L."/>
        </authorList>
    </citation>
    <scope>NUCLEOTIDE SEQUENCE</scope>
    <source>
        <strain evidence="6">YMF1.00683</strain>
    </source>
</reference>
<evidence type="ECO:0000256" key="3">
    <source>
        <dbReference type="SAM" id="Coils"/>
    </source>
</evidence>
<feature type="domain" description="Zn(2)-C6 fungal-type" evidence="5">
    <location>
        <begin position="46"/>
        <end position="76"/>
    </location>
</feature>
<feature type="region of interest" description="Disordered" evidence="4">
    <location>
        <begin position="18"/>
        <end position="37"/>
    </location>
</feature>
<feature type="region of interest" description="Disordered" evidence="4">
    <location>
        <begin position="536"/>
        <end position="556"/>
    </location>
</feature>
<feature type="compositionally biased region" description="Pro residues" evidence="4">
    <location>
        <begin position="23"/>
        <end position="34"/>
    </location>
</feature>
<dbReference type="Pfam" id="PF04082">
    <property type="entry name" value="Fungal_trans"/>
    <property type="match status" value="1"/>
</dbReference>
<feature type="region of interest" description="Disordered" evidence="4">
    <location>
        <begin position="703"/>
        <end position="731"/>
    </location>
</feature>
<keyword evidence="1" id="KW-0479">Metal-binding</keyword>
<dbReference type="PANTHER" id="PTHR47256">
    <property type="entry name" value="ZN(II)2CYS6 TRANSCRIPTION FACTOR (EUROFUNG)-RELATED"/>
    <property type="match status" value="1"/>
</dbReference>
<comment type="caution">
    <text evidence="6">The sequence shown here is derived from an EMBL/GenBank/DDBJ whole genome shotgun (WGS) entry which is preliminary data.</text>
</comment>
<dbReference type="PROSITE" id="PS50048">
    <property type="entry name" value="ZN2_CY6_FUNGAL_2"/>
    <property type="match status" value="1"/>
</dbReference>
<feature type="compositionally biased region" description="Low complexity" evidence="4">
    <location>
        <begin position="536"/>
        <end position="548"/>
    </location>
</feature>
<dbReference type="CDD" id="cd12148">
    <property type="entry name" value="fungal_TF_MHR"/>
    <property type="match status" value="1"/>
</dbReference>
<keyword evidence="3" id="KW-0175">Coiled coil</keyword>
<dbReference type="InterPro" id="IPR036864">
    <property type="entry name" value="Zn2-C6_fun-type_DNA-bd_sf"/>
</dbReference>
<dbReference type="PROSITE" id="PS00463">
    <property type="entry name" value="ZN2_CY6_FUNGAL_1"/>
    <property type="match status" value="1"/>
</dbReference>
<proteinExistence type="predicted"/>
<gene>
    <name evidence="6" type="ORF">O9K51_03992</name>
</gene>
<evidence type="ECO:0000259" key="5">
    <source>
        <dbReference type="PROSITE" id="PS50048"/>
    </source>
</evidence>
<name>A0AB34FWR4_9HYPO</name>
<evidence type="ECO:0000256" key="2">
    <source>
        <dbReference type="ARBA" id="ARBA00023242"/>
    </source>
</evidence>
<organism evidence="6 7">
    <name type="scientific">Purpureocillium lavendulum</name>
    <dbReference type="NCBI Taxonomy" id="1247861"/>
    <lineage>
        <taxon>Eukaryota</taxon>
        <taxon>Fungi</taxon>
        <taxon>Dikarya</taxon>
        <taxon>Ascomycota</taxon>
        <taxon>Pezizomycotina</taxon>
        <taxon>Sordariomycetes</taxon>
        <taxon>Hypocreomycetidae</taxon>
        <taxon>Hypocreales</taxon>
        <taxon>Ophiocordycipitaceae</taxon>
        <taxon>Purpureocillium</taxon>
    </lineage>
</organism>
<dbReference type="InterPro" id="IPR007219">
    <property type="entry name" value="XnlR_reg_dom"/>
</dbReference>
<feature type="coiled-coil region" evidence="3">
    <location>
        <begin position="79"/>
        <end position="113"/>
    </location>
</feature>